<protein>
    <submittedName>
        <fullName evidence="2">RNI-like superfamily protein</fullName>
    </submittedName>
</protein>
<feature type="domain" description="F-box" evidence="1">
    <location>
        <begin position="22"/>
        <end position="62"/>
    </location>
</feature>
<name>A0AAV8EX37_9POAL</name>
<evidence type="ECO:0000313" key="2">
    <source>
        <dbReference type="EMBL" id="KAJ4782567.1"/>
    </source>
</evidence>
<dbReference type="Gene3D" id="1.20.1280.50">
    <property type="match status" value="1"/>
</dbReference>
<comment type="caution">
    <text evidence="2">The sequence shown here is derived from an EMBL/GenBank/DDBJ whole genome shotgun (WGS) entry which is preliminary data.</text>
</comment>
<accession>A0AAV8EX37</accession>
<dbReference type="InterPro" id="IPR032675">
    <property type="entry name" value="LRR_dom_sf"/>
</dbReference>
<keyword evidence="3" id="KW-1185">Reference proteome</keyword>
<dbReference type="InterPro" id="IPR036047">
    <property type="entry name" value="F-box-like_dom_sf"/>
</dbReference>
<organism evidence="2 3">
    <name type="scientific">Rhynchospora pubera</name>
    <dbReference type="NCBI Taxonomy" id="906938"/>
    <lineage>
        <taxon>Eukaryota</taxon>
        <taxon>Viridiplantae</taxon>
        <taxon>Streptophyta</taxon>
        <taxon>Embryophyta</taxon>
        <taxon>Tracheophyta</taxon>
        <taxon>Spermatophyta</taxon>
        <taxon>Magnoliopsida</taxon>
        <taxon>Liliopsida</taxon>
        <taxon>Poales</taxon>
        <taxon>Cyperaceae</taxon>
        <taxon>Cyperoideae</taxon>
        <taxon>Rhynchosporeae</taxon>
        <taxon>Rhynchospora</taxon>
    </lineage>
</organism>
<dbReference type="PANTHER" id="PTHR38926">
    <property type="entry name" value="F-BOX DOMAIN CONTAINING PROTEIN, EXPRESSED"/>
    <property type="match status" value="1"/>
</dbReference>
<dbReference type="Proteomes" id="UP001140206">
    <property type="component" value="Chromosome 3"/>
</dbReference>
<evidence type="ECO:0000259" key="1">
    <source>
        <dbReference type="Pfam" id="PF00646"/>
    </source>
</evidence>
<dbReference type="InterPro" id="IPR001810">
    <property type="entry name" value="F-box_dom"/>
</dbReference>
<sequence length="341" mass="39491">MSKVKVEEELPKTPTDERDWAGLHPDALMVIFDKVGMHEVLLRTSKVCHPWRKAARDDPLLWKVIDMSKKCTDCFIDHEFDCIEATVKVEKGLANVVKNAVNFGGNNVQQLSIGYFSDEDLLENLLEYIAERARLLKNISIECFTFNERMAMALGNLKQLEELTIVWSRMPLGFVMRAIGAECPQLKCLKLESPFNRGIYNNNKSLRNILGIPQTMLQLKCLQLAVSCITTTNEELLKILEMCPNLEVLDLRNSFKIALSDDDIRARCSRIHTVLPPPDDINNGLYVDDDDDSSEDFGDPYDYIYGDDEDDYIHDYDYDEIYDFNSRYDKYFYPWRYDNDI</sequence>
<dbReference type="SUPFAM" id="SSF52047">
    <property type="entry name" value="RNI-like"/>
    <property type="match status" value="1"/>
</dbReference>
<dbReference type="Gene3D" id="3.80.10.10">
    <property type="entry name" value="Ribonuclease Inhibitor"/>
    <property type="match status" value="1"/>
</dbReference>
<dbReference type="EMBL" id="JAMFTS010000003">
    <property type="protein sequence ID" value="KAJ4782567.1"/>
    <property type="molecule type" value="Genomic_DNA"/>
</dbReference>
<evidence type="ECO:0000313" key="3">
    <source>
        <dbReference type="Proteomes" id="UP001140206"/>
    </source>
</evidence>
<dbReference type="PANTHER" id="PTHR38926:SF2">
    <property type="entry name" value="F-BOX_LRR-REPEAT PROTEIN 21-RELATED"/>
    <property type="match status" value="1"/>
</dbReference>
<gene>
    <name evidence="2" type="ORF">LUZ62_066824</name>
</gene>
<dbReference type="AlphaFoldDB" id="A0AAV8EX37"/>
<dbReference type="Pfam" id="PF00646">
    <property type="entry name" value="F-box"/>
    <property type="match status" value="1"/>
</dbReference>
<reference evidence="2" key="1">
    <citation type="submission" date="2022-08" db="EMBL/GenBank/DDBJ databases">
        <authorList>
            <person name="Marques A."/>
        </authorList>
    </citation>
    <scope>NUCLEOTIDE SEQUENCE</scope>
    <source>
        <strain evidence="2">RhyPub2mFocal</strain>
        <tissue evidence="2">Leaves</tissue>
    </source>
</reference>
<dbReference type="SUPFAM" id="SSF81383">
    <property type="entry name" value="F-box domain"/>
    <property type="match status" value="1"/>
</dbReference>
<proteinExistence type="predicted"/>